<dbReference type="GO" id="GO:0051123">
    <property type="term" value="P:RNA polymerase II preinitiation complex assembly"/>
    <property type="evidence" value="ECO:0007669"/>
    <property type="project" value="TreeGrafter"/>
</dbReference>
<dbReference type="GO" id="GO:0017025">
    <property type="term" value="F:TBP-class protein binding"/>
    <property type="evidence" value="ECO:0007669"/>
    <property type="project" value="InterPro"/>
</dbReference>
<feature type="domain" description="Bromo" evidence="4">
    <location>
        <begin position="124"/>
        <end position="194"/>
    </location>
</feature>
<dbReference type="GO" id="GO:0005669">
    <property type="term" value="C:transcription factor TFIID complex"/>
    <property type="evidence" value="ECO:0007669"/>
    <property type="project" value="InterPro"/>
</dbReference>
<dbReference type="InterPro" id="IPR036427">
    <property type="entry name" value="Bromodomain-like_sf"/>
</dbReference>
<feature type="region of interest" description="Disordered" evidence="3">
    <location>
        <begin position="354"/>
        <end position="387"/>
    </location>
</feature>
<dbReference type="PANTHER" id="PTHR13900:SF0">
    <property type="entry name" value="TRANSCRIPTION INITIATION FACTOR TFIID SUBUNIT 1"/>
    <property type="match status" value="1"/>
</dbReference>
<dbReference type="InterPro" id="IPR001487">
    <property type="entry name" value="Bromodomain"/>
</dbReference>
<dbReference type="PANTHER" id="PTHR13900">
    <property type="entry name" value="TRANSCRIPTION INITIATION FACTOR TFIID"/>
    <property type="match status" value="1"/>
</dbReference>
<dbReference type="InterPro" id="IPR040240">
    <property type="entry name" value="TAF1"/>
</dbReference>
<accession>A0A1I8A439</accession>
<dbReference type="Gene3D" id="1.20.920.10">
    <property type="entry name" value="Bromodomain-like"/>
    <property type="match status" value="2"/>
</dbReference>
<dbReference type="PROSITE" id="PS00633">
    <property type="entry name" value="BROMODOMAIN_1"/>
    <property type="match status" value="1"/>
</dbReference>
<dbReference type="WBParaSite" id="L893_g32496.t1">
    <property type="protein sequence ID" value="L893_g32496.t1"/>
    <property type="gene ID" value="L893_g32496"/>
</dbReference>
<reference evidence="6" key="1">
    <citation type="submission" date="2016-11" db="UniProtKB">
        <authorList>
            <consortium name="WormBaseParasite"/>
        </authorList>
    </citation>
    <scope>IDENTIFICATION</scope>
</reference>
<evidence type="ECO:0000256" key="1">
    <source>
        <dbReference type="ARBA" id="ARBA00023117"/>
    </source>
</evidence>
<protein>
    <submittedName>
        <fullName evidence="6">Bromo domain-containing protein</fullName>
    </submittedName>
</protein>
<dbReference type="Pfam" id="PF00439">
    <property type="entry name" value="Bromodomain"/>
    <property type="match status" value="2"/>
</dbReference>
<proteinExistence type="predicted"/>
<dbReference type="GO" id="GO:0004402">
    <property type="term" value="F:histone acetyltransferase activity"/>
    <property type="evidence" value="ECO:0007669"/>
    <property type="project" value="InterPro"/>
</dbReference>
<dbReference type="PRINTS" id="PR00503">
    <property type="entry name" value="BROMODOMAIN"/>
</dbReference>
<dbReference type="Proteomes" id="UP000095287">
    <property type="component" value="Unplaced"/>
</dbReference>
<feature type="region of interest" description="Disordered" evidence="3">
    <location>
        <begin position="62"/>
        <end position="86"/>
    </location>
</feature>
<keyword evidence="1 2" id="KW-0103">Bromodomain</keyword>
<feature type="domain" description="Bromo" evidence="4">
    <location>
        <begin position="246"/>
        <end position="316"/>
    </location>
</feature>
<dbReference type="GO" id="GO:0016251">
    <property type="term" value="F:RNA polymerase II general transcription initiation factor activity"/>
    <property type="evidence" value="ECO:0007669"/>
    <property type="project" value="InterPro"/>
</dbReference>
<sequence>MEGMKMKLLNIPLKKNKEAEVKTPLRLHIPRHILEEQQAKSTTKPEEGLSLNESLISLDFDTGDDSDAGSTSTTTSNLTAVSKKKRKSVQEDLYSHPVKTVHRRRIDPKVSMGTILTEIVNEMKTLQGAENFIKAVNPKIVPDYHTIIKKEIHLTMIRDRINANGYELRKEFLEDVRLMYDNARLYNGEHSIITDAAKRMFELATKRVAEHDDELMKLEKAINPLLDENDLVGFSFILNKIVQDCRNIPKSYAFHQPVDGKKVPRYYEVIKQPIDLLTIENNIKNHKYKKMETFREEFQLLYDNCMLFNGSGLYSNKAKEILNMADAKLKNHYAELSELEANMNGGIVSYVPAAEEPSTEGEGFQPPQPGPSTARSLSGQVLLLPDR</sequence>
<dbReference type="PROSITE" id="PS50014">
    <property type="entry name" value="BROMODOMAIN_2"/>
    <property type="match status" value="2"/>
</dbReference>
<dbReference type="SMART" id="SM00297">
    <property type="entry name" value="BROMO"/>
    <property type="match status" value="2"/>
</dbReference>
<evidence type="ECO:0000256" key="3">
    <source>
        <dbReference type="SAM" id="MobiDB-lite"/>
    </source>
</evidence>
<dbReference type="SUPFAM" id="SSF47370">
    <property type="entry name" value="Bromodomain"/>
    <property type="match status" value="2"/>
</dbReference>
<name>A0A1I8A439_9BILA</name>
<dbReference type="InterPro" id="IPR018359">
    <property type="entry name" value="Bromodomain_CS"/>
</dbReference>
<dbReference type="AlphaFoldDB" id="A0A1I8A439"/>
<evidence type="ECO:0000313" key="6">
    <source>
        <dbReference type="WBParaSite" id="L893_g32496.t1"/>
    </source>
</evidence>
<evidence type="ECO:0000313" key="5">
    <source>
        <dbReference type="Proteomes" id="UP000095287"/>
    </source>
</evidence>
<keyword evidence="5" id="KW-1185">Reference proteome</keyword>
<organism evidence="5 6">
    <name type="scientific">Steinernema glaseri</name>
    <dbReference type="NCBI Taxonomy" id="37863"/>
    <lineage>
        <taxon>Eukaryota</taxon>
        <taxon>Metazoa</taxon>
        <taxon>Ecdysozoa</taxon>
        <taxon>Nematoda</taxon>
        <taxon>Chromadorea</taxon>
        <taxon>Rhabditida</taxon>
        <taxon>Tylenchina</taxon>
        <taxon>Panagrolaimomorpha</taxon>
        <taxon>Strongyloidoidea</taxon>
        <taxon>Steinernematidae</taxon>
        <taxon>Steinernema</taxon>
    </lineage>
</organism>
<evidence type="ECO:0000259" key="4">
    <source>
        <dbReference type="PROSITE" id="PS50014"/>
    </source>
</evidence>
<evidence type="ECO:0000256" key="2">
    <source>
        <dbReference type="PROSITE-ProRule" id="PRU00035"/>
    </source>
</evidence>